<reference evidence="2" key="1">
    <citation type="journal article" date="2019" name="Int. J. Syst. Evol. Microbiol.">
        <title>The Global Catalogue of Microorganisms (GCM) 10K type strain sequencing project: providing services to taxonomists for standard genome sequencing and annotation.</title>
        <authorList>
            <consortium name="The Broad Institute Genomics Platform"/>
            <consortium name="The Broad Institute Genome Sequencing Center for Infectious Disease"/>
            <person name="Wu L."/>
            <person name="Ma J."/>
        </authorList>
    </citation>
    <scope>NUCLEOTIDE SEQUENCE [LARGE SCALE GENOMIC DNA]</scope>
    <source>
        <strain evidence="2">CGMCC 4.1622</strain>
    </source>
</reference>
<organism evidence="1 2">
    <name type="scientific">Kitasatospora cinereorecta</name>
    <dbReference type="NCBI Taxonomy" id="285560"/>
    <lineage>
        <taxon>Bacteria</taxon>
        <taxon>Bacillati</taxon>
        <taxon>Actinomycetota</taxon>
        <taxon>Actinomycetes</taxon>
        <taxon>Kitasatosporales</taxon>
        <taxon>Streptomycetaceae</taxon>
        <taxon>Kitasatospora</taxon>
    </lineage>
</organism>
<proteinExistence type="predicted"/>
<sequence>MVIATLPEGEAGYAAYPARLEDFAIRHRERLRDLFTRCGPGARPVHPSGSRQLPVSP</sequence>
<protein>
    <submittedName>
        <fullName evidence="1">Uncharacterized protein</fullName>
    </submittedName>
</protein>
<keyword evidence="2" id="KW-1185">Reference proteome</keyword>
<evidence type="ECO:0000313" key="2">
    <source>
        <dbReference type="Proteomes" id="UP001596066"/>
    </source>
</evidence>
<name>A0ABW0VFD0_9ACTN</name>
<evidence type="ECO:0000313" key="1">
    <source>
        <dbReference type="EMBL" id="MFC5644608.1"/>
    </source>
</evidence>
<dbReference type="EMBL" id="JBHSOC010000050">
    <property type="protein sequence ID" value="MFC5644608.1"/>
    <property type="molecule type" value="Genomic_DNA"/>
</dbReference>
<accession>A0ABW0VFD0</accession>
<dbReference type="Proteomes" id="UP001596066">
    <property type="component" value="Unassembled WGS sequence"/>
</dbReference>
<gene>
    <name evidence="1" type="ORF">ACFPZF_25000</name>
</gene>
<comment type="caution">
    <text evidence="1">The sequence shown here is derived from an EMBL/GenBank/DDBJ whole genome shotgun (WGS) entry which is preliminary data.</text>
</comment>